<dbReference type="Proteomes" id="UP000184233">
    <property type="component" value="Unassembled WGS sequence"/>
</dbReference>
<comment type="caution">
    <text evidence="1">The sequence shown here is derived from an EMBL/GenBank/DDBJ whole genome shotgun (WGS) entry which is preliminary data.</text>
</comment>
<evidence type="ECO:0000313" key="2">
    <source>
        <dbReference type="Proteomes" id="UP000184233"/>
    </source>
</evidence>
<protein>
    <submittedName>
        <fullName evidence="1">Uncharacterized protein</fullName>
    </submittedName>
</protein>
<sequence>MDLICAILMYFGLLTSPQPPAGEPVPYTYYQQQQAMQTAMMQQYQTNTAVFEYYAANPAELDKLRGGIDRTED</sequence>
<name>A0A1M3L213_9BACT</name>
<proteinExistence type="predicted"/>
<accession>A0A1M3L213</accession>
<gene>
    <name evidence="1" type="ORF">BGO89_02285</name>
</gene>
<reference evidence="1 2" key="1">
    <citation type="submission" date="2016-09" db="EMBL/GenBank/DDBJ databases">
        <title>Genome-resolved meta-omics ties microbial dynamics to process performance in biotechnology for thiocyanate degradation.</title>
        <authorList>
            <person name="Kantor R.S."/>
            <person name="Huddy R.J."/>
            <person name="Iyer R."/>
            <person name="Thomas B.C."/>
            <person name="Brown C.T."/>
            <person name="Anantharaman K."/>
            <person name="Tringe S."/>
            <person name="Hettich R.L."/>
            <person name="Harrison S.T."/>
            <person name="Banfield J.F."/>
        </authorList>
    </citation>
    <scope>NUCLEOTIDE SEQUENCE [LARGE SCALE GENOMIC DNA]</scope>
    <source>
        <strain evidence="1">59-99</strain>
    </source>
</reference>
<dbReference type="AlphaFoldDB" id="A0A1M3L213"/>
<evidence type="ECO:0000313" key="1">
    <source>
        <dbReference type="EMBL" id="OJX59268.1"/>
    </source>
</evidence>
<organism evidence="1 2">
    <name type="scientific">Candidatus Kapaibacterium thiocyanatum</name>
    <dbReference type="NCBI Taxonomy" id="1895771"/>
    <lineage>
        <taxon>Bacteria</taxon>
        <taxon>Pseudomonadati</taxon>
        <taxon>Candidatus Kapaibacteriota</taxon>
        <taxon>Candidatus Kapaibacteriia</taxon>
        <taxon>Candidatus Kapaibacteriales</taxon>
        <taxon>Candidatus Kapaibacteriaceae</taxon>
        <taxon>Candidatus Kapaibacterium</taxon>
    </lineage>
</organism>
<dbReference type="EMBL" id="MKVH01000013">
    <property type="protein sequence ID" value="OJX59268.1"/>
    <property type="molecule type" value="Genomic_DNA"/>
</dbReference>